<proteinExistence type="predicted"/>
<dbReference type="RefSeq" id="WP_026642365.1">
    <property type="nucleotide sequence ID" value="NZ_JGZU01000018.1"/>
</dbReference>
<dbReference type="InterPro" id="IPR050490">
    <property type="entry name" value="Bact_solute-bd_prot1"/>
</dbReference>
<dbReference type="Proteomes" id="UP000029080">
    <property type="component" value="Unassembled WGS sequence"/>
</dbReference>
<dbReference type="SUPFAM" id="SSF53850">
    <property type="entry name" value="Periplasmic binding protein-like II"/>
    <property type="match status" value="1"/>
</dbReference>
<evidence type="ECO:0000313" key="2">
    <source>
        <dbReference type="EMBL" id="KFJ04417.1"/>
    </source>
</evidence>
<keyword evidence="3" id="KW-1185">Reference proteome</keyword>
<sequence>MNLTKRIKQIIAAAAAASILLPLAACGSSSDSGKTKISFLSWDNEQIMQPFIEEFEKGNPDISIDFSYAPPTAEYIQTLQTRLVGNQAPDVFIITSENKDDLIDNGYVLDMTGKSYTEKLSQANMDFVSRDGKLYGQSTSSWAAGIAYNKELLQQVGYDTVPSTWDEFLDLCKKLQDAGISPYIEAIGDGADRIPDSFTGAILAKQGIGVTTLASENPQTPGEHEKEGIAAWMKVYEQGYASRDNVGVSGDDAKSQFASGQVAMYTTGAWDFSSFEQAGFDWGFAPIPALDSDHEQYAQGPPSPGLAIYSKLTGDKLTAAEKFLDFMVSDWALNQRSNNGDAVTVEGFTSDVSEQYKDVYENNVKTGKYFLMTNFYSNPDVLISTNTAEIQQLVQGSIAVDQWANNVDAKMASAQ</sequence>
<dbReference type="Gene3D" id="3.40.190.10">
    <property type="entry name" value="Periplasmic binding protein-like II"/>
    <property type="match status" value="2"/>
</dbReference>
<protein>
    <submittedName>
        <fullName evidence="2">Family 1 extracellular solute-binding protein</fullName>
    </submittedName>
</protein>
<evidence type="ECO:0000256" key="1">
    <source>
        <dbReference type="SAM" id="SignalP"/>
    </source>
</evidence>
<reference evidence="2 3" key="1">
    <citation type="submission" date="2014-03" db="EMBL/GenBank/DDBJ databases">
        <title>Genomics of Bifidobacteria.</title>
        <authorList>
            <person name="Ventura M."/>
            <person name="Milani C."/>
            <person name="Lugli G.A."/>
        </authorList>
    </citation>
    <scope>NUCLEOTIDE SEQUENCE [LARGE SCALE GENOMIC DNA]</scope>
    <source>
        <strain evidence="2 3">JCM 13495</strain>
    </source>
</reference>
<gene>
    <name evidence="2" type="ORF">BITS_1278</name>
</gene>
<dbReference type="STRING" id="356829.BITS_1278"/>
<dbReference type="InterPro" id="IPR006059">
    <property type="entry name" value="SBP"/>
</dbReference>
<keyword evidence="1" id="KW-0732">Signal</keyword>
<dbReference type="PANTHER" id="PTHR43649:SF12">
    <property type="entry name" value="DIACETYLCHITOBIOSE BINDING PROTEIN DASA"/>
    <property type="match status" value="1"/>
</dbReference>
<name>A0A087E9G6_9BIFI</name>
<dbReference type="OrthoDB" id="2060074at2"/>
<comment type="caution">
    <text evidence="2">The sequence shown here is derived from an EMBL/GenBank/DDBJ whole genome shotgun (WGS) entry which is preliminary data.</text>
</comment>
<organism evidence="2 3">
    <name type="scientific">Bifidobacterium tsurumiense</name>
    <dbReference type="NCBI Taxonomy" id="356829"/>
    <lineage>
        <taxon>Bacteria</taxon>
        <taxon>Bacillati</taxon>
        <taxon>Actinomycetota</taxon>
        <taxon>Actinomycetes</taxon>
        <taxon>Bifidobacteriales</taxon>
        <taxon>Bifidobacteriaceae</taxon>
        <taxon>Bifidobacterium</taxon>
    </lineage>
</organism>
<feature type="chain" id="PRO_5038747772" evidence="1">
    <location>
        <begin position="25"/>
        <end position="415"/>
    </location>
</feature>
<accession>A0A087E9G6</accession>
<dbReference type="AlphaFoldDB" id="A0A087E9G6"/>
<feature type="signal peptide" evidence="1">
    <location>
        <begin position="1"/>
        <end position="24"/>
    </location>
</feature>
<dbReference type="PANTHER" id="PTHR43649">
    <property type="entry name" value="ARABINOSE-BINDING PROTEIN-RELATED"/>
    <property type="match status" value="1"/>
</dbReference>
<evidence type="ECO:0000313" key="3">
    <source>
        <dbReference type="Proteomes" id="UP000029080"/>
    </source>
</evidence>
<dbReference type="Pfam" id="PF01547">
    <property type="entry name" value="SBP_bac_1"/>
    <property type="match status" value="1"/>
</dbReference>
<dbReference type="EMBL" id="JGZU01000018">
    <property type="protein sequence ID" value="KFJ04417.1"/>
    <property type="molecule type" value="Genomic_DNA"/>
</dbReference>
<dbReference type="eggNOG" id="COG1653">
    <property type="taxonomic scope" value="Bacteria"/>
</dbReference>